<feature type="compositionally biased region" description="Gly residues" evidence="1">
    <location>
        <begin position="328"/>
        <end position="345"/>
    </location>
</feature>
<dbReference type="PANTHER" id="PTHR34587">
    <property type="entry name" value="VWFA DOMAIN-CONTAINING PROTEIN"/>
    <property type="match status" value="1"/>
</dbReference>
<reference evidence="3" key="1">
    <citation type="submission" date="2021-01" db="EMBL/GenBank/DDBJ databases">
        <authorList>
            <person name="Kaushik A."/>
        </authorList>
    </citation>
    <scope>NUCLEOTIDE SEQUENCE</scope>
    <source>
        <strain evidence="3">AG1-1C</strain>
    </source>
</reference>
<dbReference type="AlphaFoldDB" id="A0A8H2XCQ8"/>
<feature type="compositionally biased region" description="Low complexity" evidence="1">
    <location>
        <begin position="245"/>
        <end position="274"/>
    </location>
</feature>
<dbReference type="InterPro" id="IPR053216">
    <property type="entry name" value="Appressorial_penetr-assoc"/>
</dbReference>
<sequence>MVCTRSLALLALCLVSNSAALPIRRALQIREVPQEHSHERILRAANVALKLNNPDNIQDAVFGLLGNAAAAAGAGKITDLDCLQTATADRAFTNAKAAGDVAGMTAALQYRALERNTAKIGLESVQCTSFTPVNPEIAAVTQHQDPAAQGAAAKNKAIVLALAKQIVSIGGNPHDALETGTFQPGDLNDATAKGNTCDDPNDAQGCIVSRNLIVLDATADEITAAAGDASSGTDCTAVPVTITVTAGSDPTSTSTPATSTPAPAPESTSAPAQTQAPEPSSPAAVTTPQAKNPGSSSSTSTSTPAPTTTSSSSSAPATTTSAAPSNGGNDGNNNGGDNTNGGNDGGNNLQAFGQSLGGVAAPKVTANGNEFQVEGNSSFNSLRNALARSCDVQNNQCANASNAAGQSKTFSVADCNAQQQQCLAQANAAASR</sequence>
<proteinExistence type="predicted"/>
<evidence type="ECO:0000313" key="4">
    <source>
        <dbReference type="Proteomes" id="UP000663846"/>
    </source>
</evidence>
<dbReference type="Proteomes" id="UP000663846">
    <property type="component" value="Unassembled WGS sequence"/>
</dbReference>
<feature type="chain" id="PRO_5034825624" evidence="2">
    <location>
        <begin position="21"/>
        <end position="432"/>
    </location>
</feature>
<dbReference type="PANTHER" id="PTHR34587:SF1">
    <property type="entry name" value="CIRCUMSPOROZOITE PROTEIN"/>
    <property type="match status" value="1"/>
</dbReference>
<feature type="compositionally biased region" description="Low complexity" evidence="1">
    <location>
        <begin position="295"/>
        <end position="327"/>
    </location>
</feature>
<evidence type="ECO:0000313" key="3">
    <source>
        <dbReference type="EMBL" id="CAE6423612.1"/>
    </source>
</evidence>
<evidence type="ECO:0000256" key="1">
    <source>
        <dbReference type="SAM" id="MobiDB-lite"/>
    </source>
</evidence>
<comment type="caution">
    <text evidence="3">The sequence shown here is derived from an EMBL/GenBank/DDBJ whole genome shotgun (WGS) entry which is preliminary data.</text>
</comment>
<dbReference type="EMBL" id="CAJMWS010000323">
    <property type="protein sequence ID" value="CAE6423612.1"/>
    <property type="molecule type" value="Genomic_DNA"/>
</dbReference>
<evidence type="ECO:0000256" key="2">
    <source>
        <dbReference type="SAM" id="SignalP"/>
    </source>
</evidence>
<protein>
    <submittedName>
        <fullName evidence="3">Uncharacterized protein</fullName>
    </submittedName>
</protein>
<name>A0A8H2XCQ8_9AGAM</name>
<gene>
    <name evidence="3" type="ORF">RDB_LOCUS92957</name>
</gene>
<feature type="compositionally biased region" description="Polar residues" evidence="1">
    <location>
        <begin position="275"/>
        <end position="294"/>
    </location>
</feature>
<feature type="signal peptide" evidence="2">
    <location>
        <begin position="1"/>
        <end position="20"/>
    </location>
</feature>
<keyword evidence="2" id="KW-0732">Signal</keyword>
<feature type="region of interest" description="Disordered" evidence="1">
    <location>
        <begin position="245"/>
        <end position="353"/>
    </location>
</feature>
<accession>A0A8H2XCQ8</accession>
<organism evidence="3 4">
    <name type="scientific">Rhizoctonia solani</name>
    <dbReference type="NCBI Taxonomy" id="456999"/>
    <lineage>
        <taxon>Eukaryota</taxon>
        <taxon>Fungi</taxon>
        <taxon>Dikarya</taxon>
        <taxon>Basidiomycota</taxon>
        <taxon>Agaricomycotina</taxon>
        <taxon>Agaricomycetes</taxon>
        <taxon>Cantharellales</taxon>
        <taxon>Ceratobasidiaceae</taxon>
        <taxon>Rhizoctonia</taxon>
    </lineage>
</organism>